<comment type="caution">
    <text evidence="2">The sequence shown here is derived from an EMBL/GenBank/DDBJ whole genome shotgun (WGS) entry which is preliminary data.</text>
</comment>
<accession>A0ABW0NJV5</accession>
<name>A0ABW0NJV5_9BURK</name>
<gene>
    <name evidence="2" type="ORF">ACFPOE_16810</name>
</gene>
<dbReference type="PANTHER" id="PTHR37691">
    <property type="entry name" value="BLR3518 PROTEIN"/>
    <property type="match status" value="1"/>
</dbReference>
<dbReference type="Pfam" id="PF02635">
    <property type="entry name" value="DsrE"/>
    <property type="match status" value="1"/>
</dbReference>
<organism evidence="2 3">
    <name type="scientific">Caenimonas terrae</name>
    <dbReference type="NCBI Taxonomy" id="696074"/>
    <lineage>
        <taxon>Bacteria</taxon>
        <taxon>Pseudomonadati</taxon>
        <taxon>Pseudomonadota</taxon>
        <taxon>Betaproteobacteria</taxon>
        <taxon>Burkholderiales</taxon>
        <taxon>Comamonadaceae</taxon>
        <taxon>Caenimonas</taxon>
    </lineage>
</organism>
<proteinExistence type="predicted"/>
<dbReference type="PANTHER" id="PTHR37691:SF1">
    <property type="entry name" value="BLR3518 PROTEIN"/>
    <property type="match status" value="1"/>
</dbReference>
<sequence length="143" mass="14883">MNRRLIIQSAAASALAGFVAVAAAQPAGAKRHKIVLQVSDADPGKWNLALNNAKNVQDDVGAANVDVEIVAFGPGIGMLKADSTVANRVADATHAGVKVVACENTMRGQKLTKADMNTAVGYVPAGISELMKKQAEGWSYVRP</sequence>
<reference evidence="3" key="1">
    <citation type="journal article" date="2019" name="Int. J. Syst. Evol. Microbiol.">
        <title>The Global Catalogue of Microorganisms (GCM) 10K type strain sequencing project: providing services to taxonomists for standard genome sequencing and annotation.</title>
        <authorList>
            <consortium name="The Broad Institute Genomics Platform"/>
            <consortium name="The Broad Institute Genome Sequencing Center for Infectious Disease"/>
            <person name="Wu L."/>
            <person name="Ma J."/>
        </authorList>
    </citation>
    <scope>NUCLEOTIDE SEQUENCE [LARGE SCALE GENOMIC DNA]</scope>
    <source>
        <strain evidence="3">CCUG 57401</strain>
    </source>
</reference>
<evidence type="ECO:0000313" key="2">
    <source>
        <dbReference type="EMBL" id="MFC5499209.1"/>
    </source>
</evidence>
<keyword evidence="1" id="KW-0732">Signal</keyword>
<evidence type="ECO:0000256" key="1">
    <source>
        <dbReference type="SAM" id="SignalP"/>
    </source>
</evidence>
<feature type="chain" id="PRO_5046910957" evidence="1">
    <location>
        <begin position="30"/>
        <end position="143"/>
    </location>
</feature>
<dbReference type="InterPro" id="IPR027396">
    <property type="entry name" value="DsrEFH-like"/>
</dbReference>
<keyword evidence="3" id="KW-1185">Reference proteome</keyword>
<feature type="signal peptide" evidence="1">
    <location>
        <begin position="1"/>
        <end position="29"/>
    </location>
</feature>
<protein>
    <submittedName>
        <fullName evidence="2">DsrE family protein</fullName>
    </submittedName>
</protein>
<dbReference type="SUPFAM" id="SSF75169">
    <property type="entry name" value="DsrEFH-like"/>
    <property type="match status" value="1"/>
</dbReference>
<dbReference type="Proteomes" id="UP001596037">
    <property type="component" value="Unassembled WGS sequence"/>
</dbReference>
<dbReference type="InterPro" id="IPR003787">
    <property type="entry name" value="Sulphur_relay_DsrE/F-like"/>
</dbReference>
<dbReference type="Gene3D" id="3.40.1260.10">
    <property type="entry name" value="DsrEFH-like"/>
    <property type="match status" value="1"/>
</dbReference>
<dbReference type="EMBL" id="JBHSMF010000009">
    <property type="protein sequence ID" value="MFC5499209.1"/>
    <property type="molecule type" value="Genomic_DNA"/>
</dbReference>
<dbReference type="RefSeq" id="WP_376851381.1">
    <property type="nucleotide sequence ID" value="NZ_JBHSMF010000009.1"/>
</dbReference>
<evidence type="ECO:0000313" key="3">
    <source>
        <dbReference type="Proteomes" id="UP001596037"/>
    </source>
</evidence>